<reference evidence="2" key="1">
    <citation type="submission" date="2022-09" db="EMBL/GenBank/DDBJ databases">
        <title>Winslowiella arboricola sp. nov., isolated from bleeding cankers on broadleaf hosts.</title>
        <authorList>
            <person name="Brady C."/>
            <person name="Kaur S."/>
            <person name="Crampton B."/>
            <person name="Maddock D."/>
            <person name="Arnold D."/>
            <person name="Denman S."/>
        </authorList>
    </citation>
    <scope>NUCLEOTIDE SEQUENCE</scope>
    <source>
        <strain evidence="2">BAC 15a-03b</strain>
    </source>
</reference>
<dbReference type="RefSeq" id="WP_267145270.1">
    <property type="nucleotide sequence ID" value="NZ_JAODIM010000043.1"/>
</dbReference>
<evidence type="ECO:0000313" key="2">
    <source>
        <dbReference type="EMBL" id="MCU5780303.1"/>
    </source>
</evidence>
<protein>
    <submittedName>
        <fullName evidence="2">CinA family protein</fullName>
    </submittedName>
</protein>
<dbReference type="InterPro" id="IPR036653">
    <property type="entry name" value="CinA-like_C"/>
</dbReference>
<dbReference type="Proteomes" id="UP001064262">
    <property type="component" value="Unassembled WGS sequence"/>
</dbReference>
<dbReference type="NCBIfam" id="TIGR00199">
    <property type="entry name" value="PncC_domain"/>
    <property type="match status" value="1"/>
</dbReference>
<dbReference type="SUPFAM" id="SSF142433">
    <property type="entry name" value="CinA-like"/>
    <property type="match status" value="1"/>
</dbReference>
<dbReference type="InterPro" id="IPR008136">
    <property type="entry name" value="CinA_C"/>
</dbReference>
<gene>
    <name evidence="2" type="ORF">N5923_22670</name>
</gene>
<dbReference type="EMBL" id="JAODIM010000043">
    <property type="protein sequence ID" value="MCU5780303.1"/>
    <property type="molecule type" value="Genomic_DNA"/>
</dbReference>
<dbReference type="Pfam" id="PF02464">
    <property type="entry name" value="CinA"/>
    <property type="match status" value="1"/>
</dbReference>
<evidence type="ECO:0000313" key="3">
    <source>
        <dbReference type="Proteomes" id="UP001064262"/>
    </source>
</evidence>
<dbReference type="AlphaFoldDB" id="A0A9J6Q221"/>
<keyword evidence="3" id="KW-1185">Reference proteome</keyword>
<proteinExistence type="predicted"/>
<dbReference type="Gene3D" id="3.90.950.20">
    <property type="entry name" value="CinA-like"/>
    <property type="match status" value="1"/>
</dbReference>
<sequence length="167" mass="17720">MDKQLADAAQALGDILLKLELKLTTAESCTSGLVSMTMGSTHGSADFFTTGIVTYSNSAKQRMLNVSERTLRIDSAVSEAAVREMATGALALSGEDVSLAISGYAGPDGGEDGTPAGTIWFAWQLPHQQLYSTVRLIEGDCEQVIRDAALFSLQTLTQLLQAFAATR</sequence>
<evidence type="ECO:0000259" key="1">
    <source>
        <dbReference type="Pfam" id="PF02464"/>
    </source>
</evidence>
<organism evidence="2 3">
    <name type="scientific">Winslowiella arboricola</name>
    <dbReference type="NCBI Taxonomy" id="2978220"/>
    <lineage>
        <taxon>Bacteria</taxon>
        <taxon>Pseudomonadati</taxon>
        <taxon>Pseudomonadota</taxon>
        <taxon>Gammaproteobacteria</taxon>
        <taxon>Enterobacterales</taxon>
        <taxon>Erwiniaceae</taxon>
        <taxon>Winslowiella</taxon>
    </lineage>
</organism>
<name>A0A9J6Q221_9GAMM</name>
<comment type="caution">
    <text evidence="2">The sequence shown here is derived from an EMBL/GenBank/DDBJ whole genome shotgun (WGS) entry which is preliminary data.</text>
</comment>
<accession>A0A9J6Q221</accession>
<feature type="domain" description="CinA C-terminal" evidence="1">
    <location>
        <begin position="8"/>
        <end position="159"/>
    </location>
</feature>